<feature type="compositionally biased region" description="Polar residues" evidence="5">
    <location>
        <begin position="186"/>
        <end position="198"/>
    </location>
</feature>
<keyword evidence="4" id="KW-0813">Transport</keyword>
<dbReference type="Proteomes" id="UP001054889">
    <property type="component" value="Unassembled WGS sequence"/>
</dbReference>
<reference evidence="6" key="1">
    <citation type="journal article" date="2018" name="DNA Res.">
        <title>Multiple hybrid de novo genome assembly of finger millet, an orphan allotetraploid crop.</title>
        <authorList>
            <person name="Hatakeyama M."/>
            <person name="Aluri S."/>
            <person name="Balachadran M.T."/>
            <person name="Sivarajan S.R."/>
            <person name="Patrignani A."/>
            <person name="Gruter S."/>
            <person name="Poveda L."/>
            <person name="Shimizu-Inatsugi R."/>
            <person name="Baeten J."/>
            <person name="Francoijs K.J."/>
            <person name="Nataraja K.N."/>
            <person name="Reddy Y.A.N."/>
            <person name="Phadnis S."/>
            <person name="Ravikumar R.L."/>
            <person name="Schlapbach R."/>
            <person name="Sreeman S.M."/>
            <person name="Shimizu K.K."/>
        </authorList>
    </citation>
    <scope>NUCLEOTIDE SEQUENCE</scope>
</reference>
<name>A0AAV5DCF3_ELECO</name>
<evidence type="ECO:0000256" key="5">
    <source>
        <dbReference type="SAM" id="MobiDB-lite"/>
    </source>
</evidence>
<dbReference type="GO" id="GO:0017056">
    <property type="term" value="F:structural constituent of nuclear pore"/>
    <property type="evidence" value="ECO:0007669"/>
    <property type="project" value="InterPro"/>
</dbReference>
<keyword evidence="4" id="KW-0653">Protein transport</keyword>
<reference evidence="6" key="2">
    <citation type="submission" date="2021-12" db="EMBL/GenBank/DDBJ databases">
        <title>Resequencing data analysis of finger millet.</title>
        <authorList>
            <person name="Hatakeyama M."/>
            <person name="Aluri S."/>
            <person name="Balachadran M.T."/>
            <person name="Sivarajan S.R."/>
            <person name="Poveda L."/>
            <person name="Shimizu-Inatsugi R."/>
            <person name="Schlapbach R."/>
            <person name="Sreeman S.M."/>
            <person name="Shimizu K.K."/>
        </authorList>
    </citation>
    <scope>NUCLEOTIDE SEQUENCE</scope>
</reference>
<gene>
    <name evidence="6" type="primary">ga25760</name>
    <name evidence="6" type="ORF">PR202_ga25760</name>
</gene>
<keyword evidence="3 4" id="KW-0539">Nucleus</keyword>
<keyword evidence="4" id="KW-0811">Translocation</keyword>
<comment type="similarity">
    <text evidence="2 4">Belongs to the nucleoporin interacting component (NIC) family.</text>
</comment>
<keyword evidence="4" id="KW-0472">Membrane</keyword>
<dbReference type="GO" id="GO:0016973">
    <property type="term" value="P:poly(A)+ mRNA export from nucleus"/>
    <property type="evidence" value="ECO:0007669"/>
    <property type="project" value="TreeGrafter"/>
</dbReference>
<proteinExistence type="inferred from homology"/>
<dbReference type="GO" id="GO:0005643">
    <property type="term" value="C:nuclear pore"/>
    <property type="evidence" value="ECO:0007669"/>
    <property type="project" value="UniProtKB-SubCell"/>
</dbReference>
<organism evidence="6 7">
    <name type="scientific">Eleusine coracana subsp. coracana</name>
    <dbReference type="NCBI Taxonomy" id="191504"/>
    <lineage>
        <taxon>Eukaryota</taxon>
        <taxon>Viridiplantae</taxon>
        <taxon>Streptophyta</taxon>
        <taxon>Embryophyta</taxon>
        <taxon>Tracheophyta</taxon>
        <taxon>Spermatophyta</taxon>
        <taxon>Magnoliopsida</taxon>
        <taxon>Liliopsida</taxon>
        <taxon>Poales</taxon>
        <taxon>Poaceae</taxon>
        <taxon>PACMAD clade</taxon>
        <taxon>Chloridoideae</taxon>
        <taxon>Cynodonteae</taxon>
        <taxon>Eleusininae</taxon>
        <taxon>Eleusine</taxon>
    </lineage>
</organism>
<comment type="subcellular location">
    <subcellularLocation>
        <location evidence="1">Nucleus envelope</location>
    </subcellularLocation>
    <subcellularLocation>
        <location evidence="4">Nucleus</location>
        <location evidence="4">Nuclear pore complex</location>
    </subcellularLocation>
</comment>
<accession>A0AAV5DCF3</accession>
<dbReference type="GO" id="GO:0006606">
    <property type="term" value="P:protein import into nucleus"/>
    <property type="evidence" value="ECO:0007669"/>
    <property type="project" value="TreeGrafter"/>
</dbReference>
<sequence length="828" mass="91151">MAGVGGSGNGGGDAEMSGWTGLLHSSTKLLEQAAPTPHFPTLQRNLDQLEALSTKLKAKTIRAEAPSQSLSATRLLAREGINAEQLARDLKSFELKTSFEDVFPSEATTVEEYLQQLHEVAIVSSIQEAQKDNLSSFNSYMMQVLEDDWQKEKRDFLQSLSRLSTLPKRNSSLSTSGLARPALMAPSTSSPYASSGLPSTEVMPIPNKTIIENKSSVYAVVVRDLNDARGRSVSFGTATAFRAAYESLSVDAIGTKSVTMQKVWHLIQALVGEGLAPQNASRKMSLVIGARRHLEWGHEKFVLETINSHPALAALGGSVGNLQKIRAFLRVRLRDQGVLDFDATDLRRQPPVDTTWQQIYFCLRTGYFDEARQVAQSSRAAYNFAPLLTEWISTNGAVSPETALAASEECDKMLRMGDRPGRPALREYTTASSSRVLNEGLVPYTLDDLQSYLNKFEPSYYTKNGKDPLIYPYVLFLSIQLLPAILYLSKEVGEDGYHVDAVHISIALADHGVLPEGVASEQKIGVMDACAEAASIIRQYGSIYLRNGNINLALEYYAQAAAAMGGGEISWIGEGNSDQQRQRNLMLKQLLTEILLRDGGIQLLLGPSGMGEEGELKKYMMDWRSRQQFLLEAAHRCQEAGLYDKSVEIHKRVGAFAMALQTINKCLSDAVCAIAHSMLDGESRAAALIQSGNEILETARYSSEASVQDKDLISEQQTVLRQLEVILHIYRLARAGQTVDALREIIRLPFLHLDPKAPNLAVDIFRNLSPHVQACVPDLLKVALNCIDNVRDTDGTLRAVKSKIANLIASNMSRNWPQDLYQKVAQCI</sequence>
<protein>
    <recommendedName>
        <fullName evidence="4">Nuclear pore protein</fullName>
    </recommendedName>
</protein>
<evidence type="ECO:0000313" key="6">
    <source>
        <dbReference type="EMBL" id="GJN07890.1"/>
    </source>
</evidence>
<evidence type="ECO:0000256" key="3">
    <source>
        <dbReference type="ARBA" id="ARBA00023242"/>
    </source>
</evidence>
<comment type="caution">
    <text evidence="6">The sequence shown here is derived from an EMBL/GenBank/DDBJ whole genome shotgun (WGS) entry which is preliminary data.</text>
</comment>
<dbReference type="AlphaFoldDB" id="A0AAV5DCF3"/>
<keyword evidence="4" id="KW-0906">Nuclear pore complex</keyword>
<dbReference type="Pfam" id="PF04097">
    <property type="entry name" value="Nic96"/>
    <property type="match status" value="2"/>
</dbReference>
<dbReference type="PANTHER" id="PTHR11225:SF4">
    <property type="entry name" value="NUCLEAR PORE COMPLEX PROTEIN NUP93"/>
    <property type="match status" value="1"/>
</dbReference>
<evidence type="ECO:0000256" key="1">
    <source>
        <dbReference type="ARBA" id="ARBA00004259"/>
    </source>
</evidence>
<evidence type="ECO:0000256" key="4">
    <source>
        <dbReference type="RuleBase" id="RU364035"/>
    </source>
</evidence>
<keyword evidence="4" id="KW-0509">mRNA transport</keyword>
<evidence type="ECO:0000256" key="2">
    <source>
        <dbReference type="ARBA" id="ARBA00010186"/>
    </source>
</evidence>
<dbReference type="PANTHER" id="PTHR11225">
    <property type="entry name" value="NUCLEAR PORE COMPLEX PROTEIN NUP93 NUCLEOPORIN NUP93 DEAD EYE PROTEIN"/>
    <property type="match status" value="1"/>
</dbReference>
<feature type="compositionally biased region" description="Polar residues" evidence="5">
    <location>
        <begin position="167"/>
        <end position="177"/>
    </location>
</feature>
<dbReference type="InterPro" id="IPR007231">
    <property type="entry name" value="Nucleoporin_int_Nup93/Nic96"/>
</dbReference>
<feature type="region of interest" description="Disordered" evidence="5">
    <location>
        <begin position="167"/>
        <end position="198"/>
    </location>
</feature>
<keyword evidence="7" id="KW-1185">Reference proteome</keyword>
<dbReference type="EMBL" id="BQKI01000015">
    <property type="protein sequence ID" value="GJN07890.1"/>
    <property type="molecule type" value="Genomic_DNA"/>
</dbReference>
<evidence type="ECO:0000313" key="7">
    <source>
        <dbReference type="Proteomes" id="UP001054889"/>
    </source>
</evidence>